<sequence>MTDEIETRGRKPKPVDADRFLELFDYYFNKKDTPIPSVEQDLFLFMKQFTPGATNYHDLELHKKKTIAKNHNASDEKIWDNYPDHVPSDIRRKGLSKEVFLEIRKSALRYGHRFNLFNNDDIKHANMLFHNIPKDDLRKLMQRLRKIKHKREPRNRKVGIDLDVRAHNMIVDFTETYGFKNNSYAIMVMSYMASPILDDSAENPFTQALDHVASFDHIKKSELFTADKNVEHIASKVANNLIYHSALHHKFYLDVSLSSDSAAEACEIIDDTILRQMRSSSRIAASDNSRRFAITGTINNKKIELHTTDHEKLSEELVLITLNHKFDTIEDPWLSTHSV</sequence>
<name>K7A446_9ALTE</name>
<dbReference type="RefSeq" id="WP_007107408.1">
    <property type="nucleotide sequence ID" value="NZ_BAER01000146.1"/>
</dbReference>
<evidence type="ECO:0000313" key="1">
    <source>
        <dbReference type="EMBL" id="GAC35648.1"/>
    </source>
</evidence>
<keyword evidence="2" id="KW-1185">Reference proteome</keyword>
<dbReference type="Proteomes" id="UP000006322">
    <property type="component" value="Unassembled WGS sequence"/>
</dbReference>
<protein>
    <submittedName>
        <fullName evidence="1">Uncharacterized protein</fullName>
    </submittedName>
</protein>
<dbReference type="EMBL" id="BAER01000146">
    <property type="protein sequence ID" value="GAC35648.1"/>
    <property type="molecule type" value="Genomic_DNA"/>
</dbReference>
<organism evidence="1 2">
    <name type="scientific">Paraglaciecola polaris LMG 21857</name>
    <dbReference type="NCBI Taxonomy" id="1129793"/>
    <lineage>
        <taxon>Bacteria</taxon>
        <taxon>Pseudomonadati</taxon>
        <taxon>Pseudomonadota</taxon>
        <taxon>Gammaproteobacteria</taxon>
        <taxon>Alteromonadales</taxon>
        <taxon>Alteromonadaceae</taxon>
        <taxon>Paraglaciecola</taxon>
    </lineage>
</organism>
<proteinExistence type="predicted"/>
<dbReference type="STRING" id="1129793.GPLA_4774"/>
<accession>K7A446</accession>
<comment type="caution">
    <text evidence="1">The sequence shown here is derived from an EMBL/GenBank/DDBJ whole genome shotgun (WGS) entry which is preliminary data.</text>
</comment>
<gene>
    <name evidence="1" type="ORF">GPLA_4774</name>
</gene>
<dbReference type="AlphaFoldDB" id="K7A446"/>
<reference evidence="2" key="1">
    <citation type="journal article" date="2014" name="Environ. Microbiol.">
        <title>Comparative genomics of the marine bacterial genus Glaciecola reveals the high degree of genomic diversity and genomic characteristic for cold adaptation.</title>
        <authorList>
            <person name="Qin Q.L."/>
            <person name="Xie B.B."/>
            <person name="Yu Y."/>
            <person name="Shu Y.L."/>
            <person name="Rong J.C."/>
            <person name="Zhang Y.J."/>
            <person name="Zhao D.L."/>
            <person name="Chen X.L."/>
            <person name="Zhang X.Y."/>
            <person name="Chen B."/>
            <person name="Zhou B.C."/>
            <person name="Zhang Y.Z."/>
        </authorList>
    </citation>
    <scope>NUCLEOTIDE SEQUENCE [LARGE SCALE GENOMIC DNA]</scope>
    <source>
        <strain evidence="2">LMG 21857</strain>
    </source>
</reference>
<evidence type="ECO:0000313" key="2">
    <source>
        <dbReference type="Proteomes" id="UP000006322"/>
    </source>
</evidence>